<gene>
    <name evidence="2" type="ORF">RI046_04395</name>
</gene>
<name>A0AAJ2LQJ9_9BURK</name>
<dbReference type="Proteomes" id="UP001246152">
    <property type="component" value="Unassembled WGS sequence"/>
</dbReference>
<feature type="region of interest" description="Disordered" evidence="1">
    <location>
        <begin position="1"/>
        <end position="34"/>
    </location>
</feature>
<comment type="caution">
    <text evidence="2">The sequence shown here is derived from an EMBL/GenBank/DDBJ whole genome shotgun (WGS) entry which is preliminary data.</text>
</comment>
<dbReference type="EMBL" id="JAVLSM010000002">
    <property type="protein sequence ID" value="MDR9834919.1"/>
    <property type="molecule type" value="Genomic_DNA"/>
</dbReference>
<reference evidence="2" key="1">
    <citation type="submission" date="2023-04" db="EMBL/GenBank/DDBJ databases">
        <title>Description of first Herbaspirillum huttiense subsp. nephrolepsisexaltata and Herbaspirillum huttiense subsp. lycopersicon.</title>
        <authorList>
            <person name="Poudel M."/>
            <person name="Sharma A."/>
            <person name="Goss E."/>
            <person name="Tapia J.H."/>
            <person name="Harmon C.M."/>
            <person name="Jones J.B."/>
        </authorList>
    </citation>
    <scope>NUCLEOTIDE SEQUENCE</scope>
    <source>
        <strain evidence="2">G21-1742</strain>
    </source>
</reference>
<dbReference type="AlphaFoldDB" id="A0AAJ2LQJ9"/>
<protein>
    <submittedName>
        <fullName evidence="2">Uncharacterized protein</fullName>
    </submittedName>
</protein>
<evidence type="ECO:0000313" key="2">
    <source>
        <dbReference type="EMBL" id="MDR9834919.1"/>
    </source>
</evidence>
<proteinExistence type="predicted"/>
<organism evidence="2 3">
    <name type="scientific">Herbaspirillum huttiense</name>
    <dbReference type="NCBI Taxonomy" id="863372"/>
    <lineage>
        <taxon>Bacteria</taxon>
        <taxon>Pseudomonadati</taxon>
        <taxon>Pseudomonadota</taxon>
        <taxon>Betaproteobacteria</taxon>
        <taxon>Burkholderiales</taxon>
        <taxon>Oxalobacteraceae</taxon>
        <taxon>Herbaspirillum</taxon>
    </lineage>
</organism>
<evidence type="ECO:0000313" key="3">
    <source>
        <dbReference type="Proteomes" id="UP001246152"/>
    </source>
</evidence>
<accession>A0AAJ2LQJ9</accession>
<sequence length="163" mass="18179">MVQQMLSPAPAAPKKLQGVGARRRRPPSPSGGGGYQNICNIFEIAGGQKKFADPRVAELYTMGMQGYWLVVADYLGMDKFLGMWRLLDSIEASIPKGKRSGAMALMLRPYANFERFQKNRYVATLVADGHSPKEIQAIVKRDLKENMTISNIGRLARKHKIRA</sequence>
<evidence type="ECO:0000256" key="1">
    <source>
        <dbReference type="SAM" id="MobiDB-lite"/>
    </source>
</evidence>